<dbReference type="AlphaFoldDB" id="A0A382UZZ4"/>
<proteinExistence type="predicted"/>
<dbReference type="SUPFAM" id="SSF52374">
    <property type="entry name" value="Nucleotidylyl transferase"/>
    <property type="match status" value="1"/>
</dbReference>
<gene>
    <name evidence="4" type="ORF">METZ01_LOCUS392189</name>
</gene>
<dbReference type="Gene3D" id="3.40.50.620">
    <property type="entry name" value="HUPs"/>
    <property type="match status" value="1"/>
</dbReference>
<evidence type="ECO:0000256" key="1">
    <source>
        <dbReference type="ARBA" id="ARBA00022679"/>
    </source>
</evidence>
<protein>
    <recommendedName>
        <fullName evidence="3">Cytidyltransferase-like domain-containing protein</fullName>
    </recommendedName>
</protein>
<sequence>MEPALIVLGRFQPFHNGHAAMISAAMSYLGVGGSDLPLRICIGSSEAEQSLDNPWSAEEREQMIRVWLEGRDAEIVHIPDLG</sequence>
<organism evidence="4">
    <name type="scientific">marine metagenome</name>
    <dbReference type="NCBI Taxonomy" id="408172"/>
    <lineage>
        <taxon>unclassified sequences</taxon>
        <taxon>metagenomes</taxon>
        <taxon>ecological metagenomes</taxon>
    </lineage>
</organism>
<dbReference type="PANTHER" id="PTHR21342">
    <property type="entry name" value="PHOSPHOPANTETHEINE ADENYLYLTRANSFERASE"/>
    <property type="match status" value="1"/>
</dbReference>
<dbReference type="GO" id="GO:0016779">
    <property type="term" value="F:nucleotidyltransferase activity"/>
    <property type="evidence" value="ECO:0007669"/>
    <property type="project" value="UniProtKB-KW"/>
</dbReference>
<dbReference type="InterPro" id="IPR004821">
    <property type="entry name" value="Cyt_trans-like"/>
</dbReference>
<accession>A0A382UZZ4</accession>
<dbReference type="EMBL" id="UINC01147802">
    <property type="protein sequence ID" value="SVD39335.1"/>
    <property type="molecule type" value="Genomic_DNA"/>
</dbReference>
<evidence type="ECO:0000256" key="2">
    <source>
        <dbReference type="ARBA" id="ARBA00022695"/>
    </source>
</evidence>
<dbReference type="Pfam" id="PF01467">
    <property type="entry name" value="CTP_transf_like"/>
    <property type="match status" value="1"/>
</dbReference>
<name>A0A382UZZ4_9ZZZZ</name>
<feature type="domain" description="Cytidyltransferase-like" evidence="3">
    <location>
        <begin position="7"/>
        <end position="71"/>
    </location>
</feature>
<dbReference type="PANTHER" id="PTHR21342:SF0">
    <property type="entry name" value="BIFUNCTIONAL NMN ADENYLYLTRANSFERASE_NUDIX HYDROLASE"/>
    <property type="match status" value="1"/>
</dbReference>
<evidence type="ECO:0000259" key="3">
    <source>
        <dbReference type="Pfam" id="PF01467"/>
    </source>
</evidence>
<keyword evidence="2" id="KW-0548">Nucleotidyltransferase</keyword>
<feature type="non-terminal residue" evidence="4">
    <location>
        <position position="82"/>
    </location>
</feature>
<evidence type="ECO:0000313" key="4">
    <source>
        <dbReference type="EMBL" id="SVD39335.1"/>
    </source>
</evidence>
<dbReference type="InterPro" id="IPR014729">
    <property type="entry name" value="Rossmann-like_a/b/a_fold"/>
</dbReference>
<keyword evidence="1" id="KW-0808">Transferase</keyword>
<reference evidence="4" key="1">
    <citation type="submission" date="2018-05" db="EMBL/GenBank/DDBJ databases">
        <authorList>
            <person name="Lanie J.A."/>
            <person name="Ng W.-L."/>
            <person name="Kazmierczak K.M."/>
            <person name="Andrzejewski T.M."/>
            <person name="Davidsen T.M."/>
            <person name="Wayne K.J."/>
            <person name="Tettelin H."/>
            <person name="Glass J.I."/>
            <person name="Rusch D."/>
            <person name="Podicherti R."/>
            <person name="Tsui H.-C.T."/>
            <person name="Winkler M.E."/>
        </authorList>
    </citation>
    <scope>NUCLEOTIDE SEQUENCE</scope>
</reference>